<evidence type="ECO:0000259" key="4">
    <source>
        <dbReference type="Pfam" id="PF01613"/>
    </source>
</evidence>
<accession>A0A1G5E7Z1</accession>
<dbReference type="InterPro" id="IPR052174">
    <property type="entry name" value="Flavoredoxin"/>
</dbReference>
<organism evidence="5 6">
    <name type="scientific">Basfia succiniciproducens</name>
    <dbReference type="NCBI Taxonomy" id="653940"/>
    <lineage>
        <taxon>Bacteria</taxon>
        <taxon>Pseudomonadati</taxon>
        <taxon>Pseudomonadota</taxon>
        <taxon>Gammaproteobacteria</taxon>
        <taxon>Pasteurellales</taxon>
        <taxon>Pasteurellaceae</taxon>
        <taxon>Basfia</taxon>
    </lineage>
</organism>
<dbReference type="EMBL" id="FMUQ01000018">
    <property type="protein sequence ID" value="SCY23143.1"/>
    <property type="molecule type" value="Genomic_DNA"/>
</dbReference>
<keyword evidence="6" id="KW-1185">Reference proteome</keyword>
<evidence type="ECO:0000256" key="3">
    <source>
        <dbReference type="ARBA" id="ARBA00038054"/>
    </source>
</evidence>
<comment type="cofactor">
    <cofactor evidence="1">
        <name>FMN</name>
        <dbReference type="ChEBI" id="CHEBI:58210"/>
    </cofactor>
</comment>
<evidence type="ECO:0000313" key="6">
    <source>
        <dbReference type="Proteomes" id="UP000199588"/>
    </source>
</evidence>
<evidence type="ECO:0000256" key="2">
    <source>
        <dbReference type="ARBA" id="ARBA00022630"/>
    </source>
</evidence>
<evidence type="ECO:0000313" key="5">
    <source>
        <dbReference type="EMBL" id="SCY23143.1"/>
    </source>
</evidence>
<gene>
    <name evidence="5" type="ORF">SAMN02910354_01933</name>
</gene>
<proteinExistence type="inferred from homology"/>
<dbReference type="PANTHER" id="PTHR43567:SF1">
    <property type="entry name" value="FLAVOREDOXIN"/>
    <property type="match status" value="1"/>
</dbReference>
<sequence>MKDLTAREFGYGHPTPLFMIGTYDEDGRVNFMNSHWGALNHGGYINLNINTNKKTHLNIEKMKAFTVTLATEKLMPYADFFGTYSGFQYPDKFEKSGLTAHKAKYVNAPIIDGSTLVIECELVEILYQEHIHTIIGRVKNVSVDESVLDAQGKVDASKLGMIFFDSFSRGYFTLGERVGDAWSIGQSILNS</sequence>
<keyword evidence="2" id="KW-0285">Flavoprotein</keyword>
<reference evidence="5 6" key="1">
    <citation type="submission" date="2016-10" db="EMBL/GenBank/DDBJ databases">
        <authorList>
            <person name="Varghese N."/>
            <person name="Submissions S."/>
        </authorList>
    </citation>
    <scope>NUCLEOTIDE SEQUENCE [LARGE SCALE GENOMIC DNA]</scope>
    <source>
        <strain evidence="5 6">DSM 22022</strain>
    </source>
</reference>
<dbReference type="InterPro" id="IPR002563">
    <property type="entry name" value="Flavin_Rdtase-like_dom"/>
</dbReference>
<dbReference type="Proteomes" id="UP000199588">
    <property type="component" value="Unassembled WGS sequence"/>
</dbReference>
<name>A0A1G5E7Z1_9PAST</name>
<comment type="similarity">
    <text evidence="3">Belongs to the flavoredoxin family.</text>
</comment>
<comment type="caution">
    <text evidence="5">The sequence shown here is derived from an EMBL/GenBank/DDBJ whole genome shotgun (WGS) entry which is preliminary data.</text>
</comment>
<dbReference type="InterPro" id="IPR012349">
    <property type="entry name" value="Split_barrel_FMN-bd"/>
</dbReference>
<dbReference type="RefSeq" id="WP_011201250.1">
    <property type="nucleotide sequence ID" value="NZ_CP015031.1"/>
</dbReference>
<dbReference type="SUPFAM" id="SSF50475">
    <property type="entry name" value="FMN-binding split barrel"/>
    <property type="match status" value="1"/>
</dbReference>
<dbReference type="Gene3D" id="2.30.110.10">
    <property type="entry name" value="Electron Transport, Fmn-binding Protein, Chain A"/>
    <property type="match status" value="1"/>
</dbReference>
<dbReference type="Pfam" id="PF01613">
    <property type="entry name" value="Flavin_Reduct"/>
    <property type="match status" value="1"/>
</dbReference>
<feature type="domain" description="Flavin reductase like" evidence="4">
    <location>
        <begin position="13"/>
        <end position="149"/>
    </location>
</feature>
<dbReference type="PANTHER" id="PTHR43567">
    <property type="entry name" value="FLAVOREDOXIN-RELATED-RELATED"/>
    <property type="match status" value="1"/>
</dbReference>
<evidence type="ECO:0000256" key="1">
    <source>
        <dbReference type="ARBA" id="ARBA00001917"/>
    </source>
</evidence>
<protein>
    <submittedName>
        <fullName evidence="5">NADH-FMN oxidoreductase RutF, flavin reductase (DIM6/NTAB) family</fullName>
    </submittedName>
</protein>